<organism evidence="3 4">
    <name type="scientific">Clostridium beijerinckii</name>
    <name type="common">Clostridium MP</name>
    <dbReference type="NCBI Taxonomy" id="1520"/>
    <lineage>
        <taxon>Bacteria</taxon>
        <taxon>Bacillati</taxon>
        <taxon>Bacillota</taxon>
        <taxon>Clostridia</taxon>
        <taxon>Eubacteriales</taxon>
        <taxon>Clostridiaceae</taxon>
        <taxon>Clostridium</taxon>
    </lineage>
</organism>
<reference evidence="4" key="1">
    <citation type="submission" date="2014-12" db="EMBL/GenBank/DDBJ databases">
        <title>Genome sequence of Clostridium beijerinckii strain 59B.</title>
        <authorList>
            <person name="Little G.T."/>
            <person name="Minton N.P."/>
        </authorList>
    </citation>
    <scope>NUCLEOTIDE SEQUENCE [LARGE SCALE GENOMIC DNA]</scope>
    <source>
        <strain evidence="4">59B</strain>
    </source>
</reference>
<name>A0A0B5QI18_CLOBE</name>
<dbReference type="PANTHER" id="PTHR33799">
    <property type="entry name" value="PTS PERMEASE-RELATED-RELATED"/>
    <property type="match status" value="1"/>
</dbReference>
<dbReference type="STRING" id="1520.LF65_05514"/>
<protein>
    <recommendedName>
        <fullName evidence="2">PTS EIIA type-4 domain-containing protein</fullName>
    </recommendedName>
</protein>
<feature type="domain" description="PTS EIIA type-4" evidence="2">
    <location>
        <begin position="1"/>
        <end position="122"/>
    </location>
</feature>
<dbReference type="KEGG" id="cbei:LF65_05514"/>
<sequence>MKNIILASHGLLAEGMKNSIELISGKHNNLYAFGLTKGNAPNDITKEINKMIEEEPESQYIIISDFPGGSVNTAMTSLLIKDNVFLVSGMNLILCLEIILASEESATEDIIEEALENARKTLSNIKNILNKNNYEEDYFDD</sequence>
<dbReference type="RefSeq" id="WP_041900485.1">
    <property type="nucleotide sequence ID" value="NZ_CP010086.2"/>
</dbReference>
<gene>
    <name evidence="3" type="ORF">LF65_05514</name>
</gene>
<dbReference type="GO" id="GO:0016740">
    <property type="term" value="F:transferase activity"/>
    <property type="evidence" value="ECO:0007669"/>
    <property type="project" value="UniProtKB-KW"/>
</dbReference>
<dbReference type="SUPFAM" id="SSF53062">
    <property type="entry name" value="PTS system fructose IIA component-like"/>
    <property type="match status" value="1"/>
</dbReference>
<dbReference type="AlphaFoldDB" id="A0A0B5QI18"/>
<dbReference type="PANTHER" id="PTHR33799:SF1">
    <property type="entry name" value="PTS SYSTEM MANNOSE-SPECIFIC EIIAB COMPONENT-RELATED"/>
    <property type="match status" value="1"/>
</dbReference>
<dbReference type="EMBL" id="CP010086">
    <property type="protein sequence ID" value="AJH02025.1"/>
    <property type="molecule type" value="Genomic_DNA"/>
</dbReference>
<dbReference type="InterPro" id="IPR051471">
    <property type="entry name" value="Bacterial_PTS_sugar_comp"/>
</dbReference>
<dbReference type="GO" id="GO:0009401">
    <property type="term" value="P:phosphoenolpyruvate-dependent sugar phosphotransferase system"/>
    <property type="evidence" value="ECO:0007669"/>
    <property type="project" value="InterPro"/>
</dbReference>
<dbReference type="InterPro" id="IPR036662">
    <property type="entry name" value="PTS_EIIA_man-typ_sf"/>
</dbReference>
<dbReference type="PROSITE" id="PS51096">
    <property type="entry name" value="PTS_EIIA_TYPE_4"/>
    <property type="match status" value="1"/>
</dbReference>
<accession>A0A0B5QI18</accession>
<evidence type="ECO:0000313" key="3">
    <source>
        <dbReference type="EMBL" id="AJH02025.1"/>
    </source>
</evidence>
<evidence type="ECO:0000256" key="1">
    <source>
        <dbReference type="ARBA" id="ARBA00022679"/>
    </source>
</evidence>
<evidence type="ECO:0000259" key="2">
    <source>
        <dbReference type="PROSITE" id="PS51096"/>
    </source>
</evidence>
<proteinExistence type="predicted"/>
<dbReference type="Gene3D" id="3.40.50.510">
    <property type="entry name" value="Phosphotransferase system, mannose-type IIA component"/>
    <property type="match status" value="1"/>
</dbReference>
<dbReference type="GO" id="GO:0016020">
    <property type="term" value="C:membrane"/>
    <property type="evidence" value="ECO:0007669"/>
    <property type="project" value="InterPro"/>
</dbReference>
<dbReference type="InterPro" id="IPR004701">
    <property type="entry name" value="PTS_EIIA_man-typ"/>
</dbReference>
<evidence type="ECO:0000313" key="4">
    <source>
        <dbReference type="Proteomes" id="UP000031866"/>
    </source>
</evidence>
<dbReference type="Proteomes" id="UP000031866">
    <property type="component" value="Chromosome"/>
</dbReference>
<dbReference type="Pfam" id="PF03610">
    <property type="entry name" value="EIIA-man"/>
    <property type="match status" value="1"/>
</dbReference>
<keyword evidence="1" id="KW-0808">Transferase</keyword>